<dbReference type="Proteomes" id="UP000199645">
    <property type="component" value="Unassembled WGS sequence"/>
</dbReference>
<keyword evidence="2" id="KW-1185">Reference proteome</keyword>
<dbReference type="RefSeq" id="WP_093621173.1">
    <property type="nucleotide sequence ID" value="NZ_BOMT01000095.1"/>
</dbReference>
<gene>
    <name evidence="1" type="ORF">SAMN05421541_12025</name>
</gene>
<reference evidence="1 2" key="1">
    <citation type="submission" date="2016-10" db="EMBL/GenBank/DDBJ databases">
        <authorList>
            <person name="de Groot N.N."/>
        </authorList>
    </citation>
    <scope>NUCLEOTIDE SEQUENCE [LARGE SCALE GENOMIC DNA]</scope>
    <source>
        <strain evidence="1 2">DSM 43019</strain>
    </source>
</reference>
<protein>
    <submittedName>
        <fullName evidence="1">Uncharacterized protein</fullName>
    </submittedName>
</protein>
<dbReference type="AlphaFoldDB" id="A0A1I2L6Q2"/>
<accession>A0A1I2L6Q2</accession>
<dbReference type="STRING" id="35752.SAMN05421541_12025"/>
<dbReference type="OrthoDB" id="4826692at2"/>
<evidence type="ECO:0000313" key="2">
    <source>
        <dbReference type="Proteomes" id="UP000199645"/>
    </source>
</evidence>
<evidence type="ECO:0000313" key="1">
    <source>
        <dbReference type="EMBL" id="SFF74228.1"/>
    </source>
</evidence>
<sequence length="296" mass="33530">MTSSDSTPEYDRFGPWIDEVRTVDELPRLYRDAGIDPAAYRRVLKVPRDIEGRNTHPTMHLYDYLLAVNEETFTVLARRDEAFYTVHVPLDRIAAIVDSVRLLNGRLTVHTVDGPVVTVVYNASASAPVRDLMLLLRKFYLPEGPAVEPEPYRGAEPTMDPEDTGLLTDYQRLMAEEPGMRLVNIADRQVVTPLHRPDRLWSTQWPTTLHASITVADHREIQIIHRRDWFTGNGDKLSLARTILPRARITDIRVDPHRRYEGVHVLTIQAGATRMEFPLATGPLVEAKLAGDAVSI</sequence>
<name>A0A1I2L6Q2_9ACTN</name>
<proteinExistence type="predicted"/>
<dbReference type="EMBL" id="FONV01000020">
    <property type="protein sequence ID" value="SFF74228.1"/>
    <property type="molecule type" value="Genomic_DNA"/>
</dbReference>
<organism evidence="1 2">
    <name type="scientific">Actinoplanes philippinensis</name>
    <dbReference type="NCBI Taxonomy" id="35752"/>
    <lineage>
        <taxon>Bacteria</taxon>
        <taxon>Bacillati</taxon>
        <taxon>Actinomycetota</taxon>
        <taxon>Actinomycetes</taxon>
        <taxon>Micromonosporales</taxon>
        <taxon>Micromonosporaceae</taxon>
        <taxon>Actinoplanes</taxon>
    </lineage>
</organism>